<evidence type="ECO:0000256" key="1">
    <source>
        <dbReference type="SAM" id="Phobius"/>
    </source>
</evidence>
<feature type="transmembrane region" description="Helical" evidence="1">
    <location>
        <begin position="15"/>
        <end position="39"/>
    </location>
</feature>
<name>A0A1F7GBD9_9BACT</name>
<proteinExistence type="predicted"/>
<evidence type="ECO:0000313" key="3">
    <source>
        <dbReference type="Proteomes" id="UP000177208"/>
    </source>
</evidence>
<dbReference type="AlphaFoldDB" id="A0A1F7GBD9"/>
<reference evidence="2 3" key="1">
    <citation type="journal article" date="2016" name="Nat. Commun.">
        <title>Thousands of microbial genomes shed light on interconnected biogeochemical processes in an aquifer system.</title>
        <authorList>
            <person name="Anantharaman K."/>
            <person name="Brown C.T."/>
            <person name="Hug L.A."/>
            <person name="Sharon I."/>
            <person name="Castelle C.J."/>
            <person name="Probst A.J."/>
            <person name="Thomas B.C."/>
            <person name="Singh A."/>
            <person name="Wilkins M.J."/>
            <person name="Karaoz U."/>
            <person name="Brodie E.L."/>
            <person name="Williams K.H."/>
            <person name="Hubbard S.S."/>
            <person name="Banfield J.F."/>
        </authorList>
    </citation>
    <scope>NUCLEOTIDE SEQUENCE [LARGE SCALE GENOMIC DNA]</scope>
</reference>
<keyword evidence="1" id="KW-1133">Transmembrane helix</keyword>
<keyword evidence="1" id="KW-0812">Transmembrane</keyword>
<feature type="transmembrane region" description="Helical" evidence="1">
    <location>
        <begin position="59"/>
        <end position="78"/>
    </location>
</feature>
<gene>
    <name evidence="2" type="ORF">A2774_04570</name>
</gene>
<evidence type="ECO:0000313" key="2">
    <source>
        <dbReference type="EMBL" id="OGK16230.1"/>
    </source>
</evidence>
<dbReference type="Pfam" id="PF18901">
    <property type="entry name" value="DUF5657"/>
    <property type="match status" value="1"/>
</dbReference>
<dbReference type="InterPro" id="IPR043716">
    <property type="entry name" value="DUF5657"/>
</dbReference>
<accession>A0A1F7GBD9</accession>
<dbReference type="EMBL" id="MFZG01000025">
    <property type="protein sequence ID" value="OGK16230.1"/>
    <property type="molecule type" value="Genomic_DNA"/>
</dbReference>
<sequence length="79" mass="9129">MEINQLLNLSSGLEIFNLFFKTFSVVFSILYLLYSLVIYKQTQVMTRTLITKSNSLIQFFALLQILFGILLLTVSLFIV</sequence>
<dbReference type="Proteomes" id="UP000177208">
    <property type="component" value="Unassembled WGS sequence"/>
</dbReference>
<comment type="caution">
    <text evidence="2">The sequence shown here is derived from an EMBL/GenBank/DDBJ whole genome shotgun (WGS) entry which is preliminary data.</text>
</comment>
<keyword evidence="1" id="KW-0472">Membrane</keyword>
<protein>
    <submittedName>
        <fullName evidence="2">Uncharacterized protein</fullName>
    </submittedName>
</protein>
<organism evidence="2 3">
    <name type="scientific">Candidatus Roizmanbacteria bacterium RIFCSPHIGHO2_01_FULL_39_12c</name>
    <dbReference type="NCBI Taxonomy" id="1802031"/>
    <lineage>
        <taxon>Bacteria</taxon>
        <taxon>Candidatus Roizmaniibacteriota</taxon>
    </lineage>
</organism>